<sequence length="182" mass="20827">MGTWMATVRFPDGSVRYAEYSTVVAAMVDSLHATFHVEHYRARVSGDPLPRFPDRPHAPVDELIPVVIRYAPDDHGWHAVYCPRRSMVLGPHSPYLQWRVQETYELVFGARDTVRHLSQVNTHALCGAPITDAPLRYRREVCGMGNPEWREEEQPPSVDIFAEWTSRDMCRSCLLAALHTLE</sequence>
<gene>
    <name evidence="1" type="ORF">BJY16_001405</name>
</gene>
<name>A0A7W7GTD7_9ACTN</name>
<protein>
    <submittedName>
        <fullName evidence="1">Uncharacterized protein</fullName>
    </submittedName>
</protein>
<evidence type="ECO:0000313" key="1">
    <source>
        <dbReference type="EMBL" id="MBB4737946.1"/>
    </source>
</evidence>
<dbReference type="EMBL" id="JACHNB010000001">
    <property type="protein sequence ID" value="MBB4737946.1"/>
    <property type="molecule type" value="Genomic_DNA"/>
</dbReference>
<accession>A0A7W7GTD7</accession>
<evidence type="ECO:0000313" key="2">
    <source>
        <dbReference type="Proteomes" id="UP000546162"/>
    </source>
</evidence>
<proteinExistence type="predicted"/>
<organism evidence="1 2">
    <name type="scientific">Actinoplanes octamycinicus</name>
    <dbReference type="NCBI Taxonomy" id="135948"/>
    <lineage>
        <taxon>Bacteria</taxon>
        <taxon>Bacillati</taxon>
        <taxon>Actinomycetota</taxon>
        <taxon>Actinomycetes</taxon>
        <taxon>Micromonosporales</taxon>
        <taxon>Micromonosporaceae</taxon>
        <taxon>Actinoplanes</taxon>
    </lineage>
</organism>
<comment type="caution">
    <text evidence="1">The sequence shown here is derived from an EMBL/GenBank/DDBJ whole genome shotgun (WGS) entry which is preliminary data.</text>
</comment>
<keyword evidence="2" id="KW-1185">Reference proteome</keyword>
<dbReference type="AlphaFoldDB" id="A0A7W7GTD7"/>
<reference evidence="1 2" key="1">
    <citation type="submission" date="2020-08" db="EMBL/GenBank/DDBJ databases">
        <title>Sequencing the genomes of 1000 actinobacteria strains.</title>
        <authorList>
            <person name="Klenk H.-P."/>
        </authorList>
    </citation>
    <scope>NUCLEOTIDE SEQUENCE [LARGE SCALE GENOMIC DNA]</scope>
    <source>
        <strain evidence="1 2">DSM 45809</strain>
    </source>
</reference>
<dbReference type="Proteomes" id="UP000546162">
    <property type="component" value="Unassembled WGS sequence"/>
</dbReference>
<dbReference type="RefSeq" id="WP_185038289.1">
    <property type="nucleotide sequence ID" value="NZ_BAABFG010000005.1"/>
</dbReference>